<keyword evidence="12" id="KW-1185">Reference proteome</keyword>
<dbReference type="EMBL" id="JACATZ010000001">
    <property type="protein sequence ID" value="NWJ45353.1"/>
    <property type="molecule type" value="Genomic_DNA"/>
</dbReference>
<organism evidence="9 11">
    <name type="scientific">Candidatus Chlorohelix allophototropha</name>
    <dbReference type="NCBI Taxonomy" id="3003348"/>
    <lineage>
        <taxon>Bacteria</taxon>
        <taxon>Bacillati</taxon>
        <taxon>Chloroflexota</taxon>
        <taxon>Chloroflexia</taxon>
        <taxon>Candidatus Chloroheliales</taxon>
        <taxon>Candidatus Chloroheliaceae</taxon>
        <taxon>Candidatus Chlorohelix</taxon>
    </lineage>
</organism>
<reference evidence="10" key="2">
    <citation type="journal article" date="2024" name="Nature">
        <title>Anoxygenic phototroph of the Chloroflexota uses a type I reaction centre.</title>
        <authorList>
            <person name="Tsuji J.M."/>
            <person name="Shaw N.A."/>
            <person name="Nagashima S."/>
            <person name="Venkiteswaran J.J."/>
            <person name="Schiff S.L."/>
            <person name="Watanabe T."/>
            <person name="Fukui M."/>
            <person name="Hanada S."/>
            <person name="Tank M."/>
            <person name="Neufeld J.D."/>
        </authorList>
    </citation>
    <scope>NUCLEOTIDE SEQUENCE</scope>
    <source>
        <strain evidence="10">L227-S17</strain>
    </source>
</reference>
<feature type="transmembrane region" description="Helical" evidence="7">
    <location>
        <begin position="126"/>
        <end position="148"/>
    </location>
</feature>
<evidence type="ECO:0000256" key="4">
    <source>
        <dbReference type="ARBA" id="ARBA00022692"/>
    </source>
</evidence>
<dbReference type="PANTHER" id="PTHR23514">
    <property type="entry name" value="BYPASS OF STOP CODON PROTEIN 6"/>
    <property type="match status" value="1"/>
</dbReference>
<dbReference type="AlphaFoldDB" id="A0A8T7LWL4"/>
<sequence>MILVLAFSSFALMGINDGVLGVLLPSLQTHYGIDKAVVGLLFLASVIGHVIAAFASGAMAQKMGLRFLILQGGVMISLCLVLVWQLPPFSLLLVILVIVGYAMAMLSTGLNAYIAPLPGSGRLLNYMHGFYGVGAFIGPLLATLVLQLHLGWSIVYLFISFLCIALTLGLGIFFPASRTMSASHEHSPMARMLRIPALWFATIFLAFYVGVEVSVGNWSFTFLTEARSEHEVTAGWMVSGYWLGLTMGRMLLAFLVERMGKRLLVQYCLAGALAGVILIWFSTGGVLAALGLWITGFCFGPLFPTTLSIVPEYMPQRLLTGAIGFISSIAYCGAAIFPWLAGNFMQSVGLWTLLPFCFLILSAMLIMWSKLSHNHAKLVEVL</sequence>
<dbReference type="EMBL" id="CP128399">
    <property type="protein sequence ID" value="WJW67226.1"/>
    <property type="molecule type" value="Genomic_DNA"/>
</dbReference>
<dbReference type="InterPro" id="IPR036259">
    <property type="entry name" value="MFS_trans_sf"/>
</dbReference>
<dbReference type="Pfam" id="PF07690">
    <property type="entry name" value="MFS_1"/>
    <property type="match status" value="2"/>
</dbReference>
<evidence type="ECO:0000256" key="7">
    <source>
        <dbReference type="SAM" id="Phobius"/>
    </source>
</evidence>
<feature type="transmembrane region" description="Helical" evidence="7">
    <location>
        <begin position="322"/>
        <end position="342"/>
    </location>
</feature>
<feature type="transmembrane region" description="Helical" evidence="7">
    <location>
        <begin position="287"/>
        <end position="310"/>
    </location>
</feature>
<keyword evidence="5 7" id="KW-1133">Transmembrane helix</keyword>
<dbReference type="RefSeq" id="WP_341469124.1">
    <property type="nucleotide sequence ID" value="NZ_CP128399.1"/>
</dbReference>
<evidence type="ECO:0000313" key="9">
    <source>
        <dbReference type="EMBL" id="NWJ45353.1"/>
    </source>
</evidence>
<keyword evidence="6 7" id="KW-0472">Membrane</keyword>
<dbReference type="Gene3D" id="1.20.1250.20">
    <property type="entry name" value="MFS general substrate transporter like domains"/>
    <property type="match status" value="2"/>
</dbReference>
<dbReference type="PROSITE" id="PS50850">
    <property type="entry name" value="MFS"/>
    <property type="match status" value="1"/>
</dbReference>
<evidence type="ECO:0000256" key="2">
    <source>
        <dbReference type="ARBA" id="ARBA00008335"/>
    </source>
</evidence>
<evidence type="ECO:0000256" key="5">
    <source>
        <dbReference type="ARBA" id="ARBA00022989"/>
    </source>
</evidence>
<evidence type="ECO:0000313" key="11">
    <source>
        <dbReference type="Proteomes" id="UP000521676"/>
    </source>
</evidence>
<dbReference type="InterPro" id="IPR011701">
    <property type="entry name" value="MFS"/>
</dbReference>
<feature type="transmembrane region" description="Helical" evidence="7">
    <location>
        <begin position="67"/>
        <end position="86"/>
    </location>
</feature>
<feature type="transmembrane region" description="Helical" evidence="7">
    <location>
        <begin position="348"/>
        <end position="368"/>
    </location>
</feature>
<feature type="transmembrane region" description="Helical" evidence="7">
    <location>
        <begin position="236"/>
        <end position="256"/>
    </location>
</feature>
<comment type="similarity">
    <text evidence="2">Belongs to the major facilitator superfamily.</text>
</comment>
<keyword evidence="3" id="KW-0813">Transport</keyword>
<dbReference type="Proteomes" id="UP001431572">
    <property type="component" value="Chromosome 1"/>
</dbReference>
<feature type="transmembrane region" description="Helical" evidence="7">
    <location>
        <begin position="154"/>
        <end position="176"/>
    </location>
</feature>
<feature type="transmembrane region" description="Helical" evidence="7">
    <location>
        <begin position="37"/>
        <end position="55"/>
    </location>
</feature>
<dbReference type="GO" id="GO:0022857">
    <property type="term" value="F:transmembrane transporter activity"/>
    <property type="evidence" value="ECO:0007669"/>
    <property type="project" value="InterPro"/>
</dbReference>
<feature type="transmembrane region" description="Helical" evidence="7">
    <location>
        <begin position="197"/>
        <end position="216"/>
    </location>
</feature>
<dbReference type="Proteomes" id="UP000521676">
    <property type="component" value="Unassembled WGS sequence"/>
</dbReference>
<evidence type="ECO:0000313" key="12">
    <source>
        <dbReference type="Proteomes" id="UP001431572"/>
    </source>
</evidence>
<accession>A0A8T7LWL4</accession>
<protein>
    <submittedName>
        <fullName evidence="9">MFS transporter</fullName>
    </submittedName>
</protein>
<keyword evidence="4 7" id="KW-0812">Transmembrane</keyword>
<feature type="domain" description="Major facilitator superfamily (MFS) profile" evidence="8">
    <location>
        <begin position="2"/>
        <end position="375"/>
    </location>
</feature>
<proteinExistence type="inferred from homology"/>
<evidence type="ECO:0000256" key="3">
    <source>
        <dbReference type="ARBA" id="ARBA00022448"/>
    </source>
</evidence>
<dbReference type="PANTHER" id="PTHR23514:SF3">
    <property type="entry name" value="BYPASS OF STOP CODON PROTEIN 6"/>
    <property type="match status" value="1"/>
</dbReference>
<evidence type="ECO:0000256" key="6">
    <source>
        <dbReference type="ARBA" id="ARBA00023136"/>
    </source>
</evidence>
<evidence type="ECO:0000259" key="8">
    <source>
        <dbReference type="PROSITE" id="PS50850"/>
    </source>
</evidence>
<name>A0A8T7LWL4_9CHLR</name>
<feature type="transmembrane region" description="Helical" evidence="7">
    <location>
        <begin position="92"/>
        <end position="114"/>
    </location>
</feature>
<evidence type="ECO:0000313" key="10">
    <source>
        <dbReference type="EMBL" id="WJW67226.1"/>
    </source>
</evidence>
<reference evidence="9 11" key="1">
    <citation type="submission" date="2020-06" db="EMBL/GenBank/DDBJ databases">
        <title>Anoxygenic phototrophic Chloroflexota member uses a Type I reaction center.</title>
        <authorList>
            <person name="Tsuji J.M."/>
            <person name="Shaw N.A."/>
            <person name="Nagashima S."/>
            <person name="Venkiteswaran J."/>
            <person name="Schiff S.L."/>
            <person name="Hanada S."/>
            <person name="Tank M."/>
            <person name="Neufeld J.D."/>
        </authorList>
    </citation>
    <scope>NUCLEOTIDE SEQUENCE [LARGE SCALE GENOMIC DNA]</scope>
    <source>
        <strain evidence="9">L227-S17</strain>
    </source>
</reference>
<evidence type="ECO:0000256" key="1">
    <source>
        <dbReference type="ARBA" id="ARBA00004651"/>
    </source>
</evidence>
<dbReference type="InterPro" id="IPR051788">
    <property type="entry name" value="MFS_Transporter"/>
</dbReference>
<dbReference type="SUPFAM" id="SSF103473">
    <property type="entry name" value="MFS general substrate transporter"/>
    <property type="match status" value="1"/>
</dbReference>
<gene>
    <name evidence="9" type="ORF">HXX08_05680</name>
    <name evidence="10" type="ORF">OZ401_000484</name>
</gene>
<comment type="subcellular location">
    <subcellularLocation>
        <location evidence="1">Cell membrane</location>
        <topology evidence="1">Multi-pass membrane protein</topology>
    </subcellularLocation>
</comment>
<dbReference type="GO" id="GO:0005886">
    <property type="term" value="C:plasma membrane"/>
    <property type="evidence" value="ECO:0007669"/>
    <property type="project" value="UniProtKB-SubCell"/>
</dbReference>
<dbReference type="InterPro" id="IPR020846">
    <property type="entry name" value="MFS_dom"/>
</dbReference>
<feature type="transmembrane region" description="Helical" evidence="7">
    <location>
        <begin position="263"/>
        <end position="281"/>
    </location>
</feature>